<reference evidence="3 4" key="1">
    <citation type="submission" date="2018-11" db="EMBL/GenBank/DDBJ databases">
        <title>Sequencing the genomes of 1000 actinobacteria strains.</title>
        <authorList>
            <person name="Klenk H.-P."/>
        </authorList>
    </citation>
    <scope>NUCLEOTIDE SEQUENCE [LARGE SCALE GENOMIC DNA]</scope>
    <source>
        <strain evidence="3 4">DSM 43634</strain>
    </source>
</reference>
<name>A0A3N1GND8_9ACTN</name>
<comment type="caution">
    <text evidence="3">The sequence shown here is derived from an EMBL/GenBank/DDBJ whole genome shotgun (WGS) entry which is preliminary data.</text>
</comment>
<accession>A0A3N1GND8</accession>
<dbReference type="EMBL" id="RJKL01000001">
    <property type="protein sequence ID" value="ROP31762.1"/>
    <property type="molecule type" value="Genomic_DNA"/>
</dbReference>
<dbReference type="AlphaFoldDB" id="A0A3N1GND8"/>
<evidence type="ECO:0008006" key="5">
    <source>
        <dbReference type="Google" id="ProtNLM"/>
    </source>
</evidence>
<evidence type="ECO:0000313" key="3">
    <source>
        <dbReference type="EMBL" id="ROP31762.1"/>
    </source>
</evidence>
<evidence type="ECO:0000256" key="1">
    <source>
        <dbReference type="ARBA" id="ARBA00093770"/>
    </source>
</evidence>
<gene>
    <name evidence="3" type="ORF">EDD30_4686</name>
</gene>
<dbReference type="InterPro" id="IPR021458">
    <property type="entry name" value="Rv0495c"/>
</dbReference>
<organism evidence="3 4">
    <name type="scientific">Couchioplanes caeruleus</name>
    <dbReference type="NCBI Taxonomy" id="56438"/>
    <lineage>
        <taxon>Bacteria</taxon>
        <taxon>Bacillati</taxon>
        <taxon>Actinomycetota</taxon>
        <taxon>Actinomycetes</taxon>
        <taxon>Micromonosporales</taxon>
        <taxon>Micromonosporaceae</taxon>
        <taxon>Couchioplanes</taxon>
    </lineage>
</organism>
<comment type="similarity">
    <text evidence="1">Belongs to the Rv0495c family.</text>
</comment>
<proteinExistence type="inferred from homology"/>
<dbReference type="Proteomes" id="UP000271683">
    <property type="component" value="Unassembled WGS sequence"/>
</dbReference>
<feature type="region of interest" description="Disordered" evidence="2">
    <location>
        <begin position="285"/>
        <end position="313"/>
    </location>
</feature>
<sequence length="313" mass="34599">MRTNRPAERGWPAGARTLSQVSRRTQLRIIMDDAAAARAREVEPDFPREWIEFVDPADGQHVVRADLTWLLSRWTCVFGSACHGIIAGRAQDGCCSHGAFFTDADDENRTKQAAAKLTPENWQHYRRGFKNYTEMDTIDGAKPARRTATQPDDGPCVFLNDAGFPGGGGCALHAQALRDGVHPLTYKPDVCWQLPVRREQDWTKRADGTKYLLSTLTEFDRRGWGPGGHDLDWWCTSSPDAHVGTEPMYRSYGPELAALIGQEAYTELARLCDARVASRMVAPHPATVAAEASRAPKKRGGREPATPPAAETQ</sequence>
<evidence type="ECO:0000256" key="2">
    <source>
        <dbReference type="SAM" id="MobiDB-lite"/>
    </source>
</evidence>
<evidence type="ECO:0000313" key="4">
    <source>
        <dbReference type="Proteomes" id="UP000271683"/>
    </source>
</evidence>
<protein>
    <recommendedName>
        <fullName evidence="5">DUF3109 family protein</fullName>
    </recommendedName>
</protein>
<dbReference type="Pfam" id="PF11307">
    <property type="entry name" value="DUF3109"/>
    <property type="match status" value="1"/>
</dbReference>